<gene>
    <name evidence="1" type="ORF">F9B74_03710</name>
</gene>
<keyword evidence="2" id="KW-1185">Reference proteome</keyword>
<comment type="caution">
    <text evidence="1">The sequence shown here is derived from an EMBL/GenBank/DDBJ whole genome shotgun (WGS) entry which is preliminary data.</text>
</comment>
<dbReference type="RefSeq" id="WP_163764104.1">
    <property type="nucleotide sequence ID" value="NZ_JAAGYR010000005.1"/>
</dbReference>
<accession>A0A6L9Y4Z8</accession>
<dbReference type="Proteomes" id="UP000477651">
    <property type="component" value="Unassembled WGS sequence"/>
</dbReference>
<sequence>MKRLFFISLSSLFIVGCSVLDTLPAPKTYGLTPVLIKKPSNKILPNLIQCIEPSLKEKYPAASLTLTMENLYEGKIPGADPDSPIATFDIFAKTGTFQGYVSLYQKEPVNPAITAIFTDCL</sequence>
<evidence type="ECO:0000313" key="2">
    <source>
        <dbReference type="Proteomes" id="UP000477651"/>
    </source>
</evidence>
<dbReference type="AlphaFoldDB" id="A0A6L9Y4Z8"/>
<organism evidence="1 2">
    <name type="scientific">Pelistega ratti</name>
    <dbReference type="NCBI Taxonomy" id="2652177"/>
    <lineage>
        <taxon>Bacteria</taxon>
        <taxon>Pseudomonadati</taxon>
        <taxon>Pseudomonadota</taxon>
        <taxon>Betaproteobacteria</taxon>
        <taxon>Burkholderiales</taxon>
        <taxon>Alcaligenaceae</taxon>
        <taxon>Pelistega</taxon>
    </lineage>
</organism>
<protein>
    <recommendedName>
        <fullName evidence="3">Lipoprotein</fullName>
    </recommendedName>
</protein>
<evidence type="ECO:0000313" key="1">
    <source>
        <dbReference type="EMBL" id="NEN75433.1"/>
    </source>
</evidence>
<dbReference type="PROSITE" id="PS51257">
    <property type="entry name" value="PROKAR_LIPOPROTEIN"/>
    <property type="match status" value="1"/>
</dbReference>
<evidence type="ECO:0008006" key="3">
    <source>
        <dbReference type="Google" id="ProtNLM"/>
    </source>
</evidence>
<dbReference type="EMBL" id="JAAGYR010000005">
    <property type="protein sequence ID" value="NEN75433.1"/>
    <property type="molecule type" value="Genomic_DNA"/>
</dbReference>
<name>A0A6L9Y4Z8_9BURK</name>
<proteinExistence type="predicted"/>
<reference evidence="1 2" key="1">
    <citation type="submission" date="2020-02" db="EMBL/GenBank/DDBJ databases">
        <title>Pelistega sp. NLN82 were isolated from wild rodents of the Hainan Island.</title>
        <authorList>
            <person name="Niu N."/>
            <person name="Zhou J."/>
        </authorList>
    </citation>
    <scope>NUCLEOTIDE SEQUENCE [LARGE SCALE GENOMIC DNA]</scope>
    <source>
        <strain evidence="1 2">NLN82</strain>
    </source>
</reference>